<keyword evidence="2" id="KW-1185">Reference proteome</keyword>
<protein>
    <submittedName>
        <fullName evidence="1">Uncharacterized protein</fullName>
    </submittedName>
</protein>
<evidence type="ECO:0000313" key="2">
    <source>
        <dbReference type="Proteomes" id="UP000828390"/>
    </source>
</evidence>
<gene>
    <name evidence="1" type="ORF">DPMN_147447</name>
</gene>
<dbReference type="AlphaFoldDB" id="A0A9D4F9V6"/>
<reference evidence="1" key="2">
    <citation type="submission" date="2020-11" db="EMBL/GenBank/DDBJ databases">
        <authorList>
            <person name="McCartney M.A."/>
            <person name="Auch B."/>
            <person name="Kono T."/>
            <person name="Mallez S."/>
            <person name="Becker A."/>
            <person name="Gohl D.M."/>
            <person name="Silverstein K.A.T."/>
            <person name="Koren S."/>
            <person name="Bechman K.B."/>
            <person name="Herman A."/>
            <person name="Abrahante J.E."/>
            <person name="Garbe J."/>
        </authorList>
    </citation>
    <scope>NUCLEOTIDE SEQUENCE</scope>
    <source>
        <strain evidence="1">Duluth1</strain>
        <tissue evidence="1">Whole animal</tissue>
    </source>
</reference>
<dbReference type="Proteomes" id="UP000828390">
    <property type="component" value="Unassembled WGS sequence"/>
</dbReference>
<accession>A0A9D4F9V6</accession>
<name>A0A9D4F9V6_DREPO</name>
<comment type="caution">
    <text evidence="1">The sequence shown here is derived from an EMBL/GenBank/DDBJ whole genome shotgun (WGS) entry which is preliminary data.</text>
</comment>
<proteinExistence type="predicted"/>
<dbReference type="EMBL" id="JAIWYP010000007">
    <property type="protein sequence ID" value="KAH3793921.1"/>
    <property type="molecule type" value="Genomic_DNA"/>
</dbReference>
<sequence>MTATGSIMMEFQNNITSISWYKMSPLFSSYFGNSNPPTISSRFHCLHRAFVSAFESEMSFDSGLASFPSFASLITPIAMSLS</sequence>
<evidence type="ECO:0000313" key="1">
    <source>
        <dbReference type="EMBL" id="KAH3793921.1"/>
    </source>
</evidence>
<reference evidence="1" key="1">
    <citation type="journal article" date="2019" name="bioRxiv">
        <title>The Genome of the Zebra Mussel, Dreissena polymorpha: A Resource for Invasive Species Research.</title>
        <authorList>
            <person name="McCartney M.A."/>
            <person name="Auch B."/>
            <person name="Kono T."/>
            <person name="Mallez S."/>
            <person name="Zhang Y."/>
            <person name="Obille A."/>
            <person name="Becker A."/>
            <person name="Abrahante J.E."/>
            <person name="Garbe J."/>
            <person name="Badalamenti J.P."/>
            <person name="Herman A."/>
            <person name="Mangelson H."/>
            <person name="Liachko I."/>
            <person name="Sullivan S."/>
            <person name="Sone E.D."/>
            <person name="Koren S."/>
            <person name="Silverstein K.A.T."/>
            <person name="Beckman K.B."/>
            <person name="Gohl D.M."/>
        </authorList>
    </citation>
    <scope>NUCLEOTIDE SEQUENCE</scope>
    <source>
        <strain evidence="1">Duluth1</strain>
        <tissue evidence="1">Whole animal</tissue>
    </source>
</reference>
<organism evidence="1 2">
    <name type="scientific">Dreissena polymorpha</name>
    <name type="common">Zebra mussel</name>
    <name type="synonym">Mytilus polymorpha</name>
    <dbReference type="NCBI Taxonomy" id="45954"/>
    <lineage>
        <taxon>Eukaryota</taxon>
        <taxon>Metazoa</taxon>
        <taxon>Spiralia</taxon>
        <taxon>Lophotrochozoa</taxon>
        <taxon>Mollusca</taxon>
        <taxon>Bivalvia</taxon>
        <taxon>Autobranchia</taxon>
        <taxon>Heteroconchia</taxon>
        <taxon>Euheterodonta</taxon>
        <taxon>Imparidentia</taxon>
        <taxon>Neoheterodontei</taxon>
        <taxon>Myida</taxon>
        <taxon>Dreissenoidea</taxon>
        <taxon>Dreissenidae</taxon>
        <taxon>Dreissena</taxon>
    </lineage>
</organism>